<sequence length="72" mass="8222">MCQKQTVTVMLAIVFPQIVRWVAARSLSKEKAAWMSTREMACNSDQIMAHNRIPHCTLMVKIVKIDSNHLLP</sequence>
<dbReference type="EMBL" id="JYDC01000042">
    <property type="protein sequence ID" value="KZL40065.1"/>
    <property type="molecule type" value="Genomic_DNA"/>
</dbReference>
<reference evidence="1 2" key="1">
    <citation type="submission" date="2015-02" db="EMBL/GenBank/DDBJ databases">
        <title>Draft genome sequence of Lactobacillus collinoides CUPV2371 isolated from a natural cider, the first genome sequence of a strain of this species.</title>
        <authorList>
            <person name="Puertas A.I."/>
            <person name="Spano G."/>
            <person name="Capozzi V."/>
            <person name="Lamontanara A."/>
            <person name="Orru L."/>
            <person name="Duenas M.T."/>
        </authorList>
    </citation>
    <scope>NUCLEOTIDE SEQUENCE [LARGE SCALE GENOMIC DNA]</scope>
    <source>
        <strain evidence="1 2">237</strain>
    </source>
</reference>
<comment type="caution">
    <text evidence="1">The sequence shown here is derived from an EMBL/GenBank/DDBJ whole genome shotgun (WGS) entry which is preliminary data.</text>
</comment>
<name>A0A166GQW0_SECCO</name>
<evidence type="ECO:0000313" key="1">
    <source>
        <dbReference type="EMBL" id="KZL40065.1"/>
    </source>
</evidence>
<gene>
    <name evidence="1" type="ORF">TY91_09150</name>
</gene>
<protein>
    <submittedName>
        <fullName evidence="1">Uncharacterized protein</fullName>
    </submittedName>
</protein>
<organism evidence="1 2">
    <name type="scientific">Secundilactobacillus collinoides</name>
    <name type="common">Lactobacillus collinoides</name>
    <dbReference type="NCBI Taxonomy" id="33960"/>
    <lineage>
        <taxon>Bacteria</taxon>
        <taxon>Bacillati</taxon>
        <taxon>Bacillota</taxon>
        <taxon>Bacilli</taxon>
        <taxon>Lactobacillales</taxon>
        <taxon>Lactobacillaceae</taxon>
        <taxon>Secundilactobacillus</taxon>
    </lineage>
</organism>
<keyword evidence="2" id="KW-1185">Reference proteome</keyword>
<dbReference type="PATRIC" id="fig|33960.6.peg.2421"/>
<dbReference type="AlphaFoldDB" id="A0A166GQW0"/>
<evidence type="ECO:0000313" key="2">
    <source>
        <dbReference type="Proteomes" id="UP000076480"/>
    </source>
</evidence>
<dbReference type="Proteomes" id="UP000076480">
    <property type="component" value="Unassembled WGS sequence"/>
</dbReference>
<proteinExistence type="predicted"/>
<accession>A0A166GQW0</accession>